<dbReference type="VEuPathDB" id="FungiDB:RhiirA1_485886"/>
<gene>
    <name evidence="2" type="ORF">RhiirA1_485886</name>
</gene>
<sequence length="77" mass="8418">MERVLTGKCYACLSTSIILTRGSSMGGVLPSEGSSSQINADPIDLVGSPIDDEESEINDEEELFEEDDDEQDEHRPD</sequence>
<evidence type="ECO:0000256" key="1">
    <source>
        <dbReference type="SAM" id="MobiDB-lite"/>
    </source>
</evidence>
<reference evidence="2 3" key="1">
    <citation type="submission" date="2017-10" db="EMBL/GenBank/DDBJ databases">
        <title>Extensive intraspecific genome diversity in a model arbuscular mycorrhizal fungus.</title>
        <authorList>
            <person name="Chen E.C.H."/>
            <person name="Morin E."/>
            <person name="Baudet D."/>
            <person name="Noel J."/>
            <person name="Ndikumana S."/>
            <person name="Charron P."/>
            <person name="St-Onge C."/>
            <person name="Giorgi J."/>
            <person name="Grigoriev I.V."/>
            <person name="Roux C."/>
            <person name="Martin F.M."/>
            <person name="Corradi N."/>
        </authorList>
    </citation>
    <scope>NUCLEOTIDE SEQUENCE [LARGE SCALE GENOMIC DNA]</scope>
    <source>
        <strain evidence="2 3">A1</strain>
    </source>
</reference>
<feature type="region of interest" description="Disordered" evidence="1">
    <location>
        <begin position="23"/>
        <end position="42"/>
    </location>
</feature>
<name>A0A2N0QHT0_9GLOM</name>
<organism evidence="2 3">
    <name type="scientific">Rhizophagus irregularis</name>
    <dbReference type="NCBI Taxonomy" id="588596"/>
    <lineage>
        <taxon>Eukaryota</taxon>
        <taxon>Fungi</taxon>
        <taxon>Fungi incertae sedis</taxon>
        <taxon>Mucoromycota</taxon>
        <taxon>Glomeromycotina</taxon>
        <taxon>Glomeromycetes</taxon>
        <taxon>Glomerales</taxon>
        <taxon>Glomeraceae</taxon>
        <taxon>Rhizophagus</taxon>
    </lineage>
</organism>
<comment type="caution">
    <text evidence="2">The sequence shown here is derived from an EMBL/GenBank/DDBJ whole genome shotgun (WGS) entry which is preliminary data.</text>
</comment>
<feature type="compositionally biased region" description="Acidic residues" evidence="1">
    <location>
        <begin position="50"/>
        <end position="71"/>
    </location>
</feature>
<evidence type="ECO:0000313" key="3">
    <source>
        <dbReference type="Proteomes" id="UP000232688"/>
    </source>
</evidence>
<reference evidence="2 3" key="2">
    <citation type="submission" date="2017-10" db="EMBL/GenBank/DDBJ databases">
        <title>Genome analyses suggest a sexual origin of heterokaryosis in a supposedly ancient asexual fungus.</title>
        <authorList>
            <person name="Corradi N."/>
            <person name="Sedzielewska K."/>
            <person name="Noel J."/>
            <person name="Charron P."/>
            <person name="Farinelli L."/>
            <person name="Marton T."/>
            <person name="Kruger M."/>
            <person name="Pelin A."/>
            <person name="Brachmann A."/>
            <person name="Corradi N."/>
        </authorList>
    </citation>
    <scope>NUCLEOTIDE SEQUENCE [LARGE SCALE GENOMIC DNA]</scope>
    <source>
        <strain evidence="2 3">A1</strain>
    </source>
</reference>
<protein>
    <submittedName>
        <fullName evidence="2">Uncharacterized protein</fullName>
    </submittedName>
</protein>
<dbReference type="EMBL" id="LLXH01009558">
    <property type="protein sequence ID" value="PKC50592.1"/>
    <property type="molecule type" value="Genomic_DNA"/>
</dbReference>
<dbReference type="Proteomes" id="UP000232688">
    <property type="component" value="Unassembled WGS sequence"/>
</dbReference>
<evidence type="ECO:0000313" key="2">
    <source>
        <dbReference type="EMBL" id="PKC50592.1"/>
    </source>
</evidence>
<feature type="region of interest" description="Disordered" evidence="1">
    <location>
        <begin position="47"/>
        <end position="77"/>
    </location>
</feature>
<accession>A0A2N0QHT0</accession>
<proteinExistence type="predicted"/>
<dbReference type="AlphaFoldDB" id="A0A2N0QHT0"/>